<sequence length="267" mass="29782" precursor="true">MRFLPSILLAVLLSLAVSPHAWCQDPEDVKTAEDLINPIAEVDVLTFLVDQNWNFGPDEEGSVGTLTFIPRLSFRLSEDWFLKTRTILPFVWQNDLPLKGMDDTGLSDMRTAQYLSPARLTPGGWIWGVGPVWLLPTATEDSLGLDKWAVGPSAGAFRYVGPWLYGMLADQFWSFAGPGEREVNLTVLQPQVTYVAPTLTSFTLSTDATYDWESEQWLVPLNFRVSQLVKLGGVPFQVGIGGRYWLESPDFGPEGWGLRAQFSILLP</sequence>
<dbReference type="HOGENOM" id="CLU_072059_2_0_7"/>
<feature type="chain" id="PRO_5003304636" description="Transporter" evidence="1">
    <location>
        <begin position="24"/>
        <end position="267"/>
    </location>
</feature>
<dbReference type="KEGG" id="daf:Desaf_2576"/>
<dbReference type="eggNOG" id="COG3637">
    <property type="taxonomic scope" value="Bacteria"/>
</dbReference>
<feature type="signal peptide" evidence="1">
    <location>
        <begin position="1"/>
        <end position="23"/>
    </location>
</feature>
<gene>
    <name evidence="2" type="ORF">Desaf_2576</name>
</gene>
<name>F3YZU0_DESAF</name>
<evidence type="ECO:0000313" key="3">
    <source>
        <dbReference type="Proteomes" id="UP000007844"/>
    </source>
</evidence>
<accession>F3YZU0</accession>
<evidence type="ECO:0000313" key="2">
    <source>
        <dbReference type="EMBL" id="EGJ50895.1"/>
    </source>
</evidence>
<protein>
    <recommendedName>
        <fullName evidence="4">Transporter</fullName>
    </recommendedName>
</protein>
<reference evidence="2 3" key="1">
    <citation type="journal article" date="2011" name="J. Bacteriol.">
        <title>Genome sequence of the mercury-methylating and pleomorphic Desulfovibrio africanus Strain Walvis Bay.</title>
        <authorList>
            <person name="Brown S.D."/>
            <person name="Wall J.D."/>
            <person name="Kucken A.M."/>
            <person name="Gilmour C.C."/>
            <person name="Podar M."/>
            <person name="Brandt C.C."/>
            <person name="Teshima H."/>
            <person name="Detter J.C."/>
            <person name="Han C.S."/>
            <person name="Land M.L."/>
            <person name="Lucas S."/>
            <person name="Han J."/>
            <person name="Pennacchio L."/>
            <person name="Nolan M."/>
            <person name="Pitluck S."/>
            <person name="Woyke T."/>
            <person name="Goodwin L."/>
            <person name="Palumbo A.V."/>
            <person name="Elias D.A."/>
        </authorList>
    </citation>
    <scope>NUCLEOTIDE SEQUENCE [LARGE SCALE GENOMIC DNA]</scope>
    <source>
        <strain evidence="2 3">Walvis Bay</strain>
    </source>
</reference>
<dbReference type="AlphaFoldDB" id="F3YZU0"/>
<dbReference type="EMBL" id="CP003221">
    <property type="protein sequence ID" value="EGJ50895.1"/>
    <property type="molecule type" value="Genomic_DNA"/>
</dbReference>
<evidence type="ECO:0000256" key="1">
    <source>
        <dbReference type="SAM" id="SignalP"/>
    </source>
</evidence>
<organism evidence="2 3">
    <name type="scientific">Desulfocurvibacter africanus subsp. africanus str. Walvis Bay</name>
    <dbReference type="NCBI Taxonomy" id="690850"/>
    <lineage>
        <taxon>Bacteria</taxon>
        <taxon>Pseudomonadati</taxon>
        <taxon>Thermodesulfobacteriota</taxon>
        <taxon>Desulfovibrionia</taxon>
        <taxon>Desulfovibrionales</taxon>
        <taxon>Desulfovibrionaceae</taxon>
        <taxon>Desulfocurvibacter</taxon>
    </lineage>
</organism>
<keyword evidence="3" id="KW-1185">Reference proteome</keyword>
<dbReference type="RefSeq" id="WP_014260590.1">
    <property type="nucleotide sequence ID" value="NC_016629.1"/>
</dbReference>
<dbReference type="STRING" id="690850.Desaf_2576"/>
<keyword evidence="1" id="KW-0732">Signal</keyword>
<evidence type="ECO:0008006" key="4">
    <source>
        <dbReference type="Google" id="ProtNLM"/>
    </source>
</evidence>
<dbReference type="Proteomes" id="UP000007844">
    <property type="component" value="Chromosome"/>
</dbReference>
<proteinExistence type="predicted"/>